<dbReference type="Gene3D" id="3.20.10.10">
    <property type="entry name" value="D-amino Acid Aminotransferase, subunit A, domain 2"/>
    <property type="match status" value="1"/>
</dbReference>
<dbReference type="InterPro" id="IPR043132">
    <property type="entry name" value="BCAT-like_C"/>
</dbReference>
<proteinExistence type="inferred from homology"/>
<evidence type="ECO:0000256" key="2">
    <source>
        <dbReference type="ARBA" id="ARBA00009320"/>
    </source>
</evidence>
<dbReference type="InterPro" id="IPR036038">
    <property type="entry name" value="Aminotransferase-like"/>
</dbReference>
<evidence type="ECO:0000256" key="3">
    <source>
        <dbReference type="ARBA" id="ARBA00022898"/>
    </source>
</evidence>
<dbReference type="PANTHER" id="PTHR42743:SF10">
    <property type="entry name" value="D-ALANINE AMINOTRANSFERASE"/>
    <property type="match status" value="1"/>
</dbReference>
<name>A0A832G869_9BACT</name>
<evidence type="ECO:0000256" key="1">
    <source>
        <dbReference type="ARBA" id="ARBA00001933"/>
    </source>
</evidence>
<dbReference type="PANTHER" id="PTHR42743">
    <property type="entry name" value="AMINO-ACID AMINOTRANSFERASE"/>
    <property type="match status" value="1"/>
</dbReference>
<dbReference type="InterPro" id="IPR001544">
    <property type="entry name" value="Aminotrans_IV"/>
</dbReference>
<dbReference type="EMBL" id="DSVI01000025">
    <property type="protein sequence ID" value="HGT49061.1"/>
    <property type="molecule type" value="Genomic_DNA"/>
</dbReference>
<dbReference type="InterPro" id="IPR043131">
    <property type="entry name" value="BCAT-like_N"/>
</dbReference>
<reference evidence="6" key="1">
    <citation type="journal article" date="2020" name="mSystems">
        <title>Genome- and Community-Level Interaction Insights into Carbon Utilization and Element Cycling Functions of Hydrothermarchaeota in Hydrothermal Sediment.</title>
        <authorList>
            <person name="Zhou Z."/>
            <person name="Liu Y."/>
            <person name="Xu W."/>
            <person name="Pan J."/>
            <person name="Luo Z.H."/>
            <person name="Li M."/>
        </authorList>
    </citation>
    <scope>NUCLEOTIDE SEQUENCE [LARGE SCALE GENOMIC DNA]</scope>
    <source>
        <strain evidence="6">SpSt-500</strain>
    </source>
</reference>
<sequence>MIAFYNGEFLPIEKISISPFDRGFLFADGVYEALRTYNKKLFMLQKHLERLKYSSEQININFSEFNQLENIIYRCSELNSLDSDFSAYIQITRGVSFPRTHYYSNQIKPNLFVFVSPLKNREKEINEGVSVTLEQDVRWSRCDIKSIALLPNVLANHKAISEGHYEAVLFRDNFITEGSHTNFFAVKNDSIITAPLSNYILNGVTRSIIFNLCEENNIQIIEEYILLNEIFTYDEFFLTGTTTEITPVVKIGNRMVGDGKPGKLTRKIQKLFYEFVRKH</sequence>
<dbReference type="FunFam" id="3.20.10.10:FF:000002">
    <property type="entry name" value="D-alanine aminotransferase"/>
    <property type="match status" value="1"/>
</dbReference>
<gene>
    <name evidence="6" type="ORF">ENS56_13575</name>
</gene>
<evidence type="ECO:0000313" key="6">
    <source>
        <dbReference type="EMBL" id="HGT49061.1"/>
    </source>
</evidence>
<dbReference type="InterPro" id="IPR018300">
    <property type="entry name" value="Aminotrans_IV_CS"/>
</dbReference>
<comment type="cofactor">
    <cofactor evidence="1 5">
        <name>pyridoxal 5'-phosphate</name>
        <dbReference type="ChEBI" id="CHEBI:597326"/>
    </cofactor>
</comment>
<dbReference type="AlphaFoldDB" id="A0A832G869"/>
<accession>A0A832G869</accession>
<keyword evidence="3 5" id="KW-0663">Pyridoxal phosphate</keyword>
<evidence type="ECO:0000256" key="5">
    <source>
        <dbReference type="RuleBase" id="RU004516"/>
    </source>
</evidence>
<dbReference type="InterPro" id="IPR050571">
    <property type="entry name" value="Class-IV_PLP-Dep_Aminotrnsfr"/>
</dbReference>
<protein>
    <recommendedName>
        <fullName evidence="7">D-amino-acid transaminase</fullName>
    </recommendedName>
</protein>
<evidence type="ECO:0000256" key="4">
    <source>
        <dbReference type="RuleBase" id="RU004106"/>
    </source>
</evidence>
<dbReference type="GO" id="GO:0003824">
    <property type="term" value="F:catalytic activity"/>
    <property type="evidence" value="ECO:0007669"/>
    <property type="project" value="InterPro"/>
</dbReference>
<dbReference type="SUPFAM" id="SSF56752">
    <property type="entry name" value="D-aminoacid aminotransferase-like PLP-dependent enzymes"/>
    <property type="match status" value="1"/>
</dbReference>
<dbReference type="GO" id="GO:0005829">
    <property type="term" value="C:cytosol"/>
    <property type="evidence" value="ECO:0007669"/>
    <property type="project" value="TreeGrafter"/>
</dbReference>
<dbReference type="Gene3D" id="3.30.470.10">
    <property type="match status" value="1"/>
</dbReference>
<dbReference type="GO" id="GO:0008652">
    <property type="term" value="P:amino acid biosynthetic process"/>
    <property type="evidence" value="ECO:0007669"/>
    <property type="project" value="UniProtKB-ARBA"/>
</dbReference>
<dbReference type="PROSITE" id="PS00770">
    <property type="entry name" value="AA_TRANSFER_CLASS_4"/>
    <property type="match status" value="1"/>
</dbReference>
<comment type="caution">
    <text evidence="6">The sequence shown here is derived from an EMBL/GenBank/DDBJ whole genome shotgun (WGS) entry which is preliminary data.</text>
</comment>
<comment type="similarity">
    <text evidence="2 4">Belongs to the class-IV pyridoxal-phosphate-dependent aminotransferase family.</text>
</comment>
<organism evidence="6">
    <name type="scientific">Ignavibacterium album</name>
    <dbReference type="NCBI Taxonomy" id="591197"/>
    <lineage>
        <taxon>Bacteria</taxon>
        <taxon>Pseudomonadati</taxon>
        <taxon>Ignavibacteriota</taxon>
        <taxon>Ignavibacteria</taxon>
        <taxon>Ignavibacteriales</taxon>
        <taxon>Ignavibacteriaceae</taxon>
        <taxon>Ignavibacterium</taxon>
    </lineage>
</organism>
<dbReference type="GO" id="GO:0046394">
    <property type="term" value="P:carboxylic acid biosynthetic process"/>
    <property type="evidence" value="ECO:0007669"/>
    <property type="project" value="UniProtKB-ARBA"/>
</dbReference>
<evidence type="ECO:0008006" key="7">
    <source>
        <dbReference type="Google" id="ProtNLM"/>
    </source>
</evidence>
<dbReference type="Pfam" id="PF01063">
    <property type="entry name" value="Aminotran_4"/>
    <property type="match status" value="1"/>
</dbReference>